<organism evidence="2 3">
    <name type="scientific">Salinadaptatus halalkaliphilus</name>
    <dbReference type="NCBI Taxonomy" id="2419781"/>
    <lineage>
        <taxon>Archaea</taxon>
        <taxon>Methanobacteriati</taxon>
        <taxon>Methanobacteriota</taxon>
        <taxon>Stenosarchaea group</taxon>
        <taxon>Halobacteria</taxon>
        <taxon>Halobacteriales</taxon>
        <taxon>Natrialbaceae</taxon>
        <taxon>Salinadaptatus</taxon>
    </lineage>
</organism>
<dbReference type="InterPro" id="IPR036086">
    <property type="entry name" value="ParB/Sulfiredoxin_sf"/>
</dbReference>
<evidence type="ECO:0008006" key="4">
    <source>
        <dbReference type="Google" id="ProtNLM"/>
    </source>
</evidence>
<dbReference type="Proteomes" id="UP000318864">
    <property type="component" value="Unassembled WGS sequence"/>
</dbReference>
<feature type="region of interest" description="Disordered" evidence="1">
    <location>
        <begin position="223"/>
        <end position="246"/>
    </location>
</feature>
<keyword evidence="3" id="KW-1185">Reference proteome</keyword>
<evidence type="ECO:0000313" key="2">
    <source>
        <dbReference type="EMBL" id="THE65144.1"/>
    </source>
</evidence>
<evidence type="ECO:0000256" key="1">
    <source>
        <dbReference type="SAM" id="MobiDB-lite"/>
    </source>
</evidence>
<proteinExistence type="predicted"/>
<gene>
    <name evidence="2" type="ORF">D8Y22_07940</name>
</gene>
<comment type="caution">
    <text evidence="2">The sequence shown here is derived from an EMBL/GenBank/DDBJ whole genome shotgun (WGS) entry which is preliminary data.</text>
</comment>
<dbReference type="EMBL" id="RBZW01000021">
    <property type="protein sequence ID" value="THE65144.1"/>
    <property type="molecule type" value="Genomic_DNA"/>
</dbReference>
<sequence length="246" mass="28597">MLKSDCVRIVVGVAAIVSRYSLKYVRLVQWYLLDHYPHPFQRIYVDPAKIQTYGGRFTNNPYRYGGRFSLAYYAGATVRGGRWDRDTECVTGSAKYNAVFDRYEHGCRWEETGIYDEISERAARTGSYDGCTTRDDIERRYERIDALYERIKAEGYEDDGSLDQVCVNIGRDGEIMFNGNGNHRLFIAKVLGIREIPVRVLVRHERWMHKRKQFVDERAADAESEVHAVRADHPDLQDLAPRERTD</sequence>
<accession>A0A4S3TLS7</accession>
<dbReference type="SUPFAM" id="SSF110849">
    <property type="entry name" value="ParB/Sulfiredoxin"/>
    <property type="match status" value="1"/>
</dbReference>
<protein>
    <recommendedName>
        <fullName evidence="4">ParB/Sulfiredoxin domain-containing protein</fullName>
    </recommendedName>
</protein>
<dbReference type="AlphaFoldDB" id="A0A4S3TLS7"/>
<name>A0A4S3TLS7_9EURY</name>
<reference evidence="2 3" key="1">
    <citation type="submission" date="2018-10" db="EMBL/GenBank/DDBJ databases">
        <title>Natronolimnobius sp. XQ-INN 246 isolated from Inner Mongolia Autonomous Region of China.</title>
        <authorList>
            <person name="Xue Q."/>
        </authorList>
    </citation>
    <scope>NUCLEOTIDE SEQUENCE [LARGE SCALE GENOMIC DNA]</scope>
    <source>
        <strain evidence="2 3">XQ-INN 246</strain>
    </source>
</reference>
<evidence type="ECO:0000313" key="3">
    <source>
        <dbReference type="Proteomes" id="UP000318864"/>
    </source>
</evidence>